<sequence>MKKQKKIWIPLLLSFILIIVLSGCSGVPKTAKVDITIVPNPAPYYSEDEVWWYKLILSESNGIGVTLNSLRLDQYNQQEQLYGTKILYEEDITDWFGSNYLPAFSALSSWIYVTSTIRKYTILTV</sequence>
<accession>X1H4Y2</accession>
<proteinExistence type="predicted"/>
<dbReference type="EMBL" id="BARU01023353">
    <property type="protein sequence ID" value="GAH52145.1"/>
    <property type="molecule type" value="Genomic_DNA"/>
</dbReference>
<comment type="caution">
    <text evidence="1">The sequence shown here is derived from an EMBL/GenBank/DDBJ whole genome shotgun (WGS) entry which is preliminary data.</text>
</comment>
<protein>
    <submittedName>
        <fullName evidence="1">Uncharacterized protein</fullName>
    </submittedName>
</protein>
<evidence type="ECO:0000313" key="1">
    <source>
        <dbReference type="EMBL" id="GAH52145.1"/>
    </source>
</evidence>
<organism evidence="1">
    <name type="scientific">marine sediment metagenome</name>
    <dbReference type="NCBI Taxonomy" id="412755"/>
    <lineage>
        <taxon>unclassified sequences</taxon>
        <taxon>metagenomes</taxon>
        <taxon>ecological metagenomes</taxon>
    </lineage>
</organism>
<dbReference type="AlphaFoldDB" id="X1H4Y2"/>
<reference evidence="1" key="1">
    <citation type="journal article" date="2014" name="Front. Microbiol.">
        <title>High frequency of phylogenetically diverse reductive dehalogenase-homologous genes in deep subseafloor sedimentary metagenomes.</title>
        <authorList>
            <person name="Kawai M."/>
            <person name="Futagami T."/>
            <person name="Toyoda A."/>
            <person name="Takaki Y."/>
            <person name="Nishi S."/>
            <person name="Hori S."/>
            <person name="Arai W."/>
            <person name="Tsubouchi T."/>
            <person name="Morono Y."/>
            <person name="Uchiyama I."/>
            <person name="Ito T."/>
            <person name="Fujiyama A."/>
            <person name="Inagaki F."/>
            <person name="Takami H."/>
        </authorList>
    </citation>
    <scope>NUCLEOTIDE SEQUENCE</scope>
    <source>
        <strain evidence="1">Expedition CK06-06</strain>
    </source>
</reference>
<gene>
    <name evidence="1" type="ORF">S03H2_37912</name>
</gene>
<dbReference type="PROSITE" id="PS51257">
    <property type="entry name" value="PROKAR_LIPOPROTEIN"/>
    <property type="match status" value="1"/>
</dbReference>
<feature type="non-terminal residue" evidence="1">
    <location>
        <position position="125"/>
    </location>
</feature>
<name>X1H4Y2_9ZZZZ</name>